<dbReference type="EMBL" id="VSSQ01083628">
    <property type="protein sequence ID" value="MPN31895.1"/>
    <property type="molecule type" value="Genomic_DNA"/>
</dbReference>
<name>A0A645GYK4_9ZZZZ</name>
<comment type="caution">
    <text evidence="1">The sequence shown here is derived from an EMBL/GenBank/DDBJ whole genome shotgun (WGS) entry which is preliminary data.</text>
</comment>
<gene>
    <name evidence="1" type="ORF">SDC9_179370</name>
</gene>
<accession>A0A645GYK4</accession>
<evidence type="ECO:0000313" key="1">
    <source>
        <dbReference type="EMBL" id="MPN31895.1"/>
    </source>
</evidence>
<protein>
    <submittedName>
        <fullName evidence="1">Uncharacterized protein</fullName>
    </submittedName>
</protein>
<organism evidence="1">
    <name type="scientific">bioreactor metagenome</name>
    <dbReference type="NCBI Taxonomy" id="1076179"/>
    <lineage>
        <taxon>unclassified sequences</taxon>
        <taxon>metagenomes</taxon>
        <taxon>ecological metagenomes</taxon>
    </lineage>
</organism>
<sequence>MHEHGFEIQTRLSDSGRCACLEPADREAFGPQGRTQTDRSGFTQTSRRRIVFTDENPCLHESAGGEHNRLCADTMASFGHHTAHNTSIFFCKDIGDGILKQCQTMLRLEGLLGIAVVGELVGLGSRGLHGRTAMTVQDAVLDHGLVDQMSHLAAEGIDLPHEIPFRESTHGRIARQPADGI</sequence>
<dbReference type="AntiFam" id="ANF00154">
    <property type="entry name" value="Shadow ORF (opposite mnmG)"/>
</dbReference>
<dbReference type="AlphaFoldDB" id="A0A645GYK4"/>
<reference evidence="1" key="1">
    <citation type="submission" date="2019-08" db="EMBL/GenBank/DDBJ databases">
        <authorList>
            <person name="Kucharzyk K."/>
            <person name="Murdoch R.W."/>
            <person name="Higgins S."/>
            <person name="Loffler F."/>
        </authorList>
    </citation>
    <scope>NUCLEOTIDE SEQUENCE</scope>
</reference>
<proteinExistence type="predicted"/>